<dbReference type="SUPFAM" id="SSF52218">
    <property type="entry name" value="Flavoproteins"/>
    <property type="match status" value="1"/>
</dbReference>
<dbReference type="Gene3D" id="3.40.50.360">
    <property type="match status" value="1"/>
</dbReference>
<evidence type="ECO:0000259" key="3">
    <source>
        <dbReference type="Pfam" id="PF03358"/>
    </source>
</evidence>
<dbReference type="PANTHER" id="PTHR30543">
    <property type="entry name" value="CHROMATE REDUCTASE"/>
    <property type="match status" value="1"/>
</dbReference>
<evidence type="ECO:0000256" key="2">
    <source>
        <dbReference type="ARBA" id="ARBA00038292"/>
    </source>
</evidence>
<evidence type="ECO:0000313" key="4">
    <source>
        <dbReference type="EMBL" id="ELY57621.1"/>
    </source>
</evidence>
<dbReference type="PATRIC" id="fig|1227499.3.peg.1834"/>
<dbReference type="AlphaFoldDB" id="L9X873"/>
<dbReference type="Pfam" id="PF03358">
    <property type="entry name" value="FMN_red"/>
    <property type="match status" value="1"/>
</dbReference>
<comment type="similarity">
    <text evidence="2">Belongs to the SsuE family. Isf subfamily.</text>
</comment>
<dbReference type="GO" id="GO:0010181">
    <property type="term" value="F:FMN binding"/>
    <property type="evidence" value="ECO:0007669"/>
    <property type="project" value="TreeGrafter"/>
</dbReference>
<organism evidence="4 5">
    <name type="scientific">Natronolimnohabitans innermongolicus JCM 12255</name>
    <dbReference type="NCBI Taxonomy" id="1227499"/>
    <lineage>
        <taxon>Archaea</taxon>
        <taxon>Methanobacteriati</taxon>
        <taxon>Methanobacteriota</taxon>
        <taxon>Stenosarchaea group</taxon>
        <taxon>Halobacteria</taxon>
        <taxon>Halobacteriales</taxon>
        <taxon>Natrialbaceae</taxon>
        <taxon>Natronolimnohabitans</taxon>
    </lineage>
</organism>
<dbReference type="Proteomes" id="UP000011602">
    <property type="component" value="Unassembled WGS sequence"/>
</dbReference>
<accession>L9X873</accession>
<dbReference type="InterPro" id="IPR050712">
    <property type="entry name" value="NAD(P)H-dep_reductase"/>
</dbReference>
<dbReference type="PANTHER" id="PTHR30543:SF21">
    <property type="entry name" value="NAD(P)H-DEPENDENT FMN REDUCTASE LOT6"/>
    <property type="match status" value="1"/>
</dbReference>
<evidence type="ECO:0000313" key="5">
    <source>
        <dbReference type="Proteomes" id="UP000011602"/>
    </source>
</evidence>
<proteinExistence type="inferred from homology"/>
<reference evidence="4 5" key="1">
    <citation type="journal article" date="2014" name="PLoS Genet.">
        <title>Phylogenetically driven sequencing of extremely halophilic archaea reveals strategies for static and dynamic osmo-response.</title>
        <authorList>
            <person name="Becker E.A."/>
            <person name="Seitzer P.M."/>
            <person name="Tritt A."/>
            <person name="Larsen D."/>
            <person name="Krusor M."/>
            <person name="Yao A.I."/>
            <person name="Wu D."/>
            <person name="Madern D."/>
            <person name="Eisen J.A."/>
            <person name="Darling A.E."/>
            <person name="Facciotti M.T."/>
        </authorList>
    </citation>
    <scope>NUCLEOTIDE SEQUENCE [LARGE SCALE GENOMIC DNA]</scope>
    <source>
        <strain evidence="4 5">JCM 12255</strain>
    </source>
</reference>
<dbReference type="eggNOG" id="arCOG04624">
    <property type="taxonomic scope" value="Archaea"/>
</dbReference>
<gene>
    <name evidence="4" type="ORF">C493_09066</name>
</gene>
<comment type="cofactor">
    <cofactor evidence="1">
        <name>[4Fe-4S] cluster</name>
        <dbReference type="ChEBI" id="CHEBI:49883"/>
    </cofactor>
</comment>
<dbReference type="STRING" id="1227499.C493_09066"/>
<feature type="domain" description="NADPH-dependent FMN reductase-like" evidence="3">
    <location>
        <begin position="27"/>
        <end position="168"/>
    </location>
</feature>
<sequence length="217" mass="22857">MADSDSGSDSAGGDVDTDAGVAADPVRVVAVCGSLREESTTCVGLERVLEAADRAGAETELLDLREFELPTFDADRDREDAGDAEALAARLRGADSIVLGSPMYHGSYSSPLKTAIDYCGFDEFRDKTVGLLAVSGGAFPVTTLEHMRSVCRALNAWVIPHEAAVPNAGSAVADGEFVDDKLEERVATLGRRAVQYATIEPDPDSFESDQNVGAEGK</sequence>
<dbReference type="GO" id="GO:0016491">
    <property type="term" value="F:oxidoreductase activity"/>
    <property type="evidence" value="ECO:0007669"/>
    <property type="project" value="InterPro"/>
</dbReference>
<dbReference type="GO" id="GO:0005829">
    <property type="term" value="C:cytosol"/>
    <property type="evidence" value="ECO:0007669"/>
    <property type="project" value="TreeGrafter"/>
</dbReference>
<dbReference type="EMBL" id="AOHZ01000041">
    <property type="protein sequence ID" value="ELY57621.1"/>
    <property type="molecule type" value="Genomic_DNA"/>
</dbReference>
<comment type="caution">
    <text evidence="4">The sequence shown here is derived from an EMBL/GenBank/DDBJ whole genome shotgun (WGS) entry which is preliminary data.</text>
</comment>
<dbReference type="InterPro" id="IPR005025">
    <property type="entry name" value="FMN_Rdtase-like_dom"/>
</dbReference>
<dbReference type="OrthoDB" id="9059at2157"/>
<name>L9X873_9EURY</name>
<protein>
    <submittedName>
        <fullName evidence="4">NADPH-dependent FMN reductase</fullName>
    </submittedName>
</protein>
<dbReference type="InterPro" id="IPR029039">
    <property type="entry name" value="Flavoprotein-like_sf"/>
</dbReference>
<evidence type="ECO:0000256" key="1">
    <source>
        <dbReference type="ARBA" id="ARBA00001966"/>
    </source>
</evidence>
<dbReference type="RefSeq" id="WP_007259108.1">
    <property type="nucleotide sequence ID" value="NZ_AOHZ01000041.1"/>
</dbReference>
<keyword evidence="5" id="KW-1185">Reference proteome</keyword>